<dbReference type="InterPro" id="IPR050482">
    <property type="entry name" value="Sensor_HK_TwoCompSys"/>
</dbReference>
<dbReference type="GO" id="GO:0016020">
    <property type="term" value="C:membrane"/>
    <property type="evidence" value="ECO:0007669"/>
    <property type="project" value="InterPro"/>
</dbReference>
<keyword evidence="9" id="KW-1185">Reference proteome</keyword>
<dbReference type="Pfam" id="PF07495">
    <property type="entry name" value="Y_Y_Y"/>
    <property type="match status" value="1"/>
</dbReference>
<dbReference type="Proteomes" id="UP000240505">
    <property type="component" value="Chromosome"/>
</dbReference>
<evidence type="ECO:0000256" key="4">
    <source>
        <dbReference type="SAM" id="Phobius"/>
    </source>
</evidence>
<dbReference type="OrthoDB" id="5384984at2"/>
<reference evidence="8 9" key="1">
    <citation type="submission" date="2018-03" db="EMBL/GenBank/DDBJ databases">
        <title>Massilia armeniaca sp. nov., isolated from desert soil.</title>
        <authorList>
            <person name="Huang H."/>
            <person name="Ren M."/>
        </authorList>
    </citation>
    <scope>NUCLEOTIDE SEQUENCE [LARGE SCALE GENOMIC DNA]</scope>
    <source>
        <strain evidence="8 9">ZMN-3</strain>
    </source>
</reference>
<evidence type="ECO:0000259" key="7">
    <source>
        <dbReference type="Pfam" id="PF07730"/>
    </source>
</evidence>
<name>A0A2R4CA00_9BURK</name>
<gene>
    <name evidence="8" type="ORF">C9I28_12670</name>
</gene>
<evidence type="ECO:0000259" key="6">
    <source>
        <dbReference type="Pfam" id="PF07495"/>
    </source>
</evidence>
<dbReference type="Pfam" id="PF07730">
    <property type="entry name" value="HisKA_3"/>
    <property type="match status" value="1"/>
</dbReference>
<dbReference type="SUPFAM" id="SSF55874">
    <property type="entry name" value="ATPase domain of HSP90 chaperone/DNA topoisomerase II/histidine kinase"/>
    <property type="match status" value="1"/>
</dbReference>
<keyword evidence="3" id="KW-0902">Two-component regulatory system</keyword>
<feature type="domain" description="Signal transduction histidine kinase subgroup 3 dimerisation and phosphoacceptor" evidence="7">
    <location>
        <begin position="270"/>
        <end position="332"/>
    </location>
</feature>
<dbReference type="InterPro" id="IPR011123">
    <property type="entry name" value="Y_Y_Y"/>
</dbReference>
<proteinExistence type="predicted"/>
<dbReference type="Gene3D" id="1.20.5.1930">
    <property type="match status" value="1"/>
</dbReference>
<protein>
    <recommendedName>
        <fullName evidence="10">Histidine kinase/HSP90-like ATPase domain-containing protein</fullName>
    </recommendedName>
</protein>
<dbReference type="EMBL" id="CP028324">
    <property type="protein sequence ID" value="AVR96456.1"/>
    <property type="molecule type" value="Genomic_DNA"/>
</dbReference>
<evidence type="ECO:0000313" key="9">
    <source>
        <dbReference type="Proteomes" id="UP000240505"/>
    </source>
</evidence>
<dbReference type="CDD" id="cd16917">
    <property type="entry name" value="HATPase_UhpB-NarQ-NarX-like"/>
    <property type="match status" value="1"/>
</dbReference>
<dbReference type="Gene3D" id="2.60.40.10">
    <property type="entry name" value="Immunoglobulins"/>
    <property type="match status" value="1"/>
</dbReference>
<dbReference type="InterPro" id="IPR011712">
    <property type="entry name" value="Sig_transdc_His_kin_sub3_dim/P"/>
</dbReference>
<evidence type="ECO:0000256" key="1">
    <source>
        <dbReference type="ARBA" id="ARBA00022679"/>
    </source>
</evidence>
<feature type="domain" description="Histidine kinase/HSP90-like ATPase" evidence="5">
    <location>
        <begin position="379"/>
        <end position="466"/>
    </location>
</feature>
<dbReference type="Pfam" id="PF02518">
    <property type="entry name" value="HATPase_c"/>
    <property type="match status" value="1"/>
</dbReference>
<dbReference type="GO" id="GO:0046983">
    <property type="term" value="F:protein dimerization activity"/>
    <property type="evidence" value="ECO:0007669"/>
    <property type="project" value="InterPro"/>
</dbReference>
<keyword evidence="4" id="KW-0472">Membrane</keyword>
<feature type="domain" description="Two component regulator three Y" evidence="6">
    <location>
        <begin position="161"/>
        <end position="223"/>
    </location>
</feature>
<dbReference type="GO" id="GO:0000155">
    <property type="term" value="F:phosphorelay sensor kinase activity"/>
    <property type="evidence" value="ECO:0007669"/>
    <property type="project" value="InterPro"/>
</dbReference>
<evidence type="ECO:0008006" key="10">
    <source>
        <dbReference type="Google" id="ProtNLM"/>
    </source>
</evidence>
<organism evidence="8 9">
    <name type="scientific">Pseudoduganella armeniaca</name>
    <dbReference type="NCBI Taxonomy" id="2072590"/>
    <lineage>
        <taxon>Bacteria</taxon>
        <taxon>Pseudomonadati</taxon>
        <taxon>Pseudomonadota</taxon>
        <taxon>Betaproteobacteria</taxon>
        <taxon>Burkholderiales</taxon>
        <taxon>Oxalobacteraceae</taxon>
        <taxon>Telluria group</taxon>
        <taxon>Pseudoduganella</taxon>
    </lineage>
</organism>
<dbReference type="InterPro" id="IPR013783">
    <property type="entry name" value="Ig-like_fold"/>
</dbReference>
<evidence type="ECO:0000313" key="8">
    <source>
        <dbReference type="EMBL" id="AVR96456.1"/>
    </source>
</evidence>
<sequence>MDRWRKRPCMVRWPALHAGHGQGGEPFTGITGLVFARDGTLWMNGGAGLSAIAPAELRRAAADPAHRVRFERLDYRDGLVGTASAITPLPSAIRATDGTLWFSTMASVFAFDPAQLPRNALVPPVYVTALKAGGQAWPARQGVLLPPHTSALEVEFTALSYRSAERVGFRYQLEGVDHGWQEAQGRRAAHYTNLAPGRYRFRVIASNDDGVWNEQGAALSFEIAPSLTQTLWFRVLCALGVALALWLLHRMRLRRVARGLAARINERHAERERIARELHDTLLQSIQGLILKMTAAVHRLRDGEREPLEAALDQANRVLAEGRDRVAGLRGEALPAGGLAQAISSQGEPLARDHGVRFSVVTEGTSMPLDDAVAQEALAIVREAVWNAFAHAQPRSVSVTLCHAPAELRIAVVDDGRGMPREIVDEGGRSGHWGIPGMRERALKIGATLSLATSAQGTVWTLRVPCRDSSGKPGMGFATGV</sequence>
<dbReference type="PANTHER" id="PTHR24421">
    <property type="entry name" value="NITRATE/NITRITE SENSOR PROTEIN NARX-RELATED"/>
    <property type="match status" value="1"/>
</dbReference>
<keyword evidence="1" id="KW-0808">Transferase</keyword>
<evidence type="ECO:0000256" key="2">
    <source>
        <dbReference type="ARBA" id="ARBA00022777"/>
    </source>
</evidence>
<dbReference type="KEGG" id="masz:C9I28_12670"/>
<keyword evidence="4" id="KW-1133">Transmembrane helix</keyword>
<dbReference type="AlphaFoldDB" id="A0A2R4CA00"/>
<feature type="transmembrane region" description="Helical" evidence="4">
    <location>
        <begin position="231"/>
        <end position="248"/>
    </location>
</feature>
<dbReference type="InterPro" id="IPR003594">
    <property type="entry name" value="HATPase_dom"/>
</dbReference>
<keyword evidence="2" id="KW-0418">Kinase</keyword>
<dbReference type="Gene3D" id="3.30.565.10">
    <property type="entry name" value="Histidine kinase-like ATPase, C-terminal domain"/>
    <property type="match status" value="1"/>
</dbReference>
<evidence type="ECO:0000256" key="3">
    <source>
        <dbReference type="ARBA" id="ARBA00023012"/>
    </source>
</evidence>
<keyword evidence="4" id="KW-0812">Transmembrane</keyword>
<evidence type="ECO:0000259" key="5">
    <source>
        <dbReference type="Pfam" id="PF02518"/>
    </source>
</evidence>
<accession>A0A2R4CA00</accession>
<dbReference type="PANTHER" id="PTHR24421:SF62">
    <property type="entry name" value="SENSORY TRANSDUCTION HISTIDINE KINASE"/>
    <property type="match status" value="1"/>
</dbReference>
<dbReference type="InterPro" id="IPR036890">
    <property type="entry name" value="HATPase_C_sf"/>
</dbReference>